<dbReference type="PANTHER" id="PTHR33420">
    <property type="entry name" value="FIMBRIAL SUBUNIT ELFA-RELATED"/>
    <property type="match status" value="1"/>
</dbReference>
<organism evidence="7 8">
    <name type="scientific">Pseudomonas nabeulensis</name>
    <dbReference type="NCBI Taxonomy" id="2293833"/>
    <lineage>
        <taxon>Bacteria</taxon>
        <taxon>Pseudomonadati</taxon>
        <taxon>Pseudomonadota</taxon>
        <taxon>Gammaproteobacteria</taxon>
        <taxon>Pseudomonadales</taxon>
        <taxon>Pseudomonadaceae</taxon>
        <taxon>Pseudomonas</taxon>
    </lineage>
</organism>
<reference evidence="7 8" key="1">
    <citation type="journal article" date="2019" name="Syst. Appl. Microbiol.">
        <title>New species of pathogenic Pseudomonas isolated from citrus in Tunisia: Proposal of Pseudomonas kairouanensis sp. nov. and Pseudomonas nabeulensis sp. nov.</title>
        <authorList>
            <person name="Oueslati M."/>
            <person name="Mulet M."/>
            <person name="Gomila M."/>
            <person name="Berge O."/>
            <person name="Hajlaoui M.R."/>
            <person name="Lalucat J."/>
            <person name="Sadfi-Zouaoui N."/>
            <person name="Garcia-Valdes E."/>
        </authorList>
    </citation>
    <scope>NUCLEOTIDE SEQUENCE [LARGE SCALE GENOMIC DNA]</scope>
    <source>
        <strain evidence="7 8">E10B</strain>
    </source>
</reference>
<gene>
    <name evidence="7" type="ORF">DYL61_09230</name>
</gene>
<dbReference type="OrthoDB" id="6887929at2"/>
<comment type="similarity">
    <text evidence="2">Belongs to the fimbrial protein family.</text>
</comment>
<accession>A0A4Z0B7Z5</accession>
<dbReference type="AlphaFoldDB" id="A0A4Z0B7Z5"/>
<dbReference type="InterPro" id="IPR000259">
    <property type="entry name" value="Adhesion_dom_fimbrial"/>
</dbReference>
<dbReference type="InterPro" id="IPR050263">
    <property type="entry name" value="Bact_Fimbrial_Adh_Pro"/>
</dbReference>
<evidence type="ECO:0000256" key="3">
    <source>
        <dbReference type="ARBA" id="ARBA00022729"/>
    </source>
</evidence>
<evidence type="ECO:0000256" key="4">
    <source>
        <dbReference type="ARBA" id="ARBA00023263"/>
    </source>
</evidence>
<dbReference type="SUPFAM" id="SSF49401">
    <property type="entry name" value="Bacterial adhesins"/>
    <property type="match status" value="1"/>
</dbReference>
<evidence type="ECO:0000259" key="6">
    <source>
        <dbReference type="Pfam" id="PF00419"/>
    </source>
</evidence>
<dbReference type="Pfam" id="PF00419">
    <property type="entry name" value="Fimbrial"/>
    <property type="match status" value="1"/>
</dbReference>
<keyword evidence="3 5" id="KW-0732">Signal</keyword>
<dbReference type="RefSeq" id="WP_135308080.1">
    <property type="nucleotide sequence ID" value="NZ_QUZT01000012.1"/>
</dbReference>
<dbReference type="Gene3D" id="2.60.40.1090">
    <property type="entry name" value="Fimbrial-type adhesion domain"/>
    <property type="match status" value="1"/>
</dbReference>
<keyword evidence="4" id="KW-0281">Fimbrium</keyword>
<evidence type="ECO:0000256" key="2">
    <source>
        <dbReference type="ARBA" id="ARBA00006671"/>
    </source>
</evidence>
<dbReference type="GO" id="GO:0009289">
    <property type="term" value="C:pilus"/>
    <property type="evidence" value="ECO:0007669"/>
    <property type="project" value="UniProtKB-SubCell"/>
</dbReference>
<sequence>MLIRTLPFLLAIATSLAINTAQAATNGSLNFTGQVNAGTCDLVAGDVNRTVTLPTVKIPDFESSSQAGAIDFEMSAECETDIRNVIFLFTGTPSTASPTLFSNTGTSDGTALWLRGRAPISSATIPANGTEAERSRTIATSNKKAVIPLRASYHKTGVPITAGTFASTMTVSITYN</sequence>
<dbReference type="InterPro" id="IPR036937">
    <property type="entry name" value="Adhesion_dom_fimbrial_sf"/>
</dbReference>
<keyword evidence="8" id="KW-1185">Reference proteome</keyword>
<protein>
    <submittedName>
        <fullName evidence="7">Type 1 fimbrial protein</fullName>
    </submittedName>
</protein>
<evidence type="ECO:0000256" key="5">
    <source>
        <dbReference type="SAM" id="SignalP"/>
    </source>
</evidence>
<evidence type="ECO:0000313" key="8">
    <source>
        <dbReference type="Proteomes" id="UP000297734"/>
    </source>
</evidence>
<evidence type="ECO:0000256" key="1">
    <source>
        <dbReference type="ARBA" id="ARBA00004561"/>
    </source>
</evidence>
<feature type="domain" description="Fimbrial-type adhesion" evidence="6">
    <location>
        <begin position="30"/>
        <end position="175"/>
    </location>
</feature>
<feature type="signal peptide" evidence="5">
    <location>
        <begin position="1"/>
        <end position="23"/>
    </location>
</feature>
<evidence type="ECO:0000313" key="7">
    <source>
        <dbReference type="EMBL" id="TFY94434.1"/>
    </source>
</evidence>
<dbReference type="GO" id="GO:0043709">
    <property type="term" value="P:cell adhesion involved in single-species biofilm formation"/>
    <property type="evidence" value="ECO:0007669"/>
    <property type="project" value="TreeGrafter"/>
</dbReference>
<comment type="subcellular location">
    <subcellularLocation>
        <location evidence="1">Fimbrium</location>
    </subcellularLocation>
</comment>
<proteinExistence type="inferred from homology"/>
<dbReference type="PANTHER" id="PTHR33420:SF3">
    <property type="entry name" value="FIMBRIAL SUBUNIT ELFA"/>
    <property type="match status" value="1"/>
</dbReference>
<dbReference type="EMBL" id="QUZT01000012">
    <property type="protein sequence ID" value="TFY94434.1"/>
    <property type="molecule type" value="Genomic_DNA"/>
</dbReference>
<feature type="chain" id="PRO_5021503723" evidence="5">
    <location>
        <begin position="24"/>
        <end position="176"/>
    </location>
</feature>
<comment type="caution">
    <text evidence="7">The sequence shown here is derived from an EMBL/GenBank/DDBJ whole genome shotgun (WGS) entry which is preliminary data.</text>
</comment>
<dbReference type="InterPro" id="IPR008966">
    <property type="entry name" value="Adhesion_dom_sf"/>
</dbReference>
<name>A0A4Z0B7Z5_9PSED</name>
<dbReference type="Proteomes" id="UP000297734">
    <property type="component" value="Unassembled WGS sequence"/>
</dbReference>